<evidence type="ECO:0000256" key="1">
    <source>
        <dbReference type="ARBA" id="ARBA00022491"/>
    </source>
</evidence>
<dbReference type="PANTHER" id="PTHR11019:SF199">
    <property type="entry name" value="HTH-TYPE TRANSCRIPTIONAL REGULATOR NIMR"/>
    <property type="match status" value="1"/>
</dbReference>
<evidence type="ECO:0000259" key="5">
    <source>
        <dbReference type="PROSITE" id="PS01124"/>
    </source>
</evidence>
<keyword evidence="2" id="KW-0805">Transcription regulation</keyword>
<sequence>MTLVWQGEEGMADTLIRSSSLISGADGSAITACGVTRCENDWRIPGHRHRFSQLIYALSGELRCETAQGIWWVPARGAVWIPRGEQHAASGRGEMASFHLYADELMPPQCATLQLTTLLAELLHHAAQFSHPASLSARQVRLLATLRDELAAAPVDVFPLPLPSDTRLNRLIAQLMASPSDKTPAAEWASRIGMSERNMSRLLLRETGMSLGRWRRQLHIVLALRQLRLGDAVQNVALTLGYENASGFITMFRKITGKSPGRYLAEERSSQYYPS</sequence>
<dbReference type="PANTHER" id="PTHR11019">
    <property type="entry name" value="HTH-TYPE TRANSCRIPTIONAL REGULATOR NIMR"/>
    <property type="match status" value="1"/>
</dbReference>
<dbReference type="Gene3D" id="2.60.120.10">
    <property type="entry name" value="Jelly Rolls"/>
    <property type="match status" value="1"/>
</dbReference>
<dbReference type="AlphaFoldDB" id="A0A2S9I415"/>
<keyword evidence="7" id="KW-1185">Reference proteome</keyword>
<keyword evidence="4" id="KW-0804">Transcription</keyword>
<reference evidence="6 7" key="1">
    <citation type="submission" date="2017-10" db="EMBL/GenBank/DDBJ databases">
        <title>Draft genome of two endophytic bacteria isolated from 'guarana' Paullinia cupana (Mart.) Ducke.</title>
        <authorList>
            <person name="Siqueira K.A."/>
            <person name="Liotti R.G."/>
            <person name="Mendes T.A."/>
            <person name="Soares M.A."/>
        </authorList>
    </citation>
    <scope>NUCLEOTIDE SEQUENCE [LARGE SCALE GENOMIC DNA]</scope>
    <source>
        <strain evidence="6 7">342</strain>
    </source>
</reference>
<evidence type="ECO:0000256" key="3">
    <source>
        <dbReference type="ARBA" id="ARBA00023125"/>
    </source>
</evidence>
<dbReference type="SUPFAM" id="SSF46689">
    <property type="entry name" value="Homeodomain-like"/>
    <property type="match status" value="1"/>
</dbReference>
<dbReference type="SMART" id="SM00342">
    <property type="entry name" value="HTH_ARAC"/>
    <property type="match status" value="1"/>
</dbReference>
<dbReference type="Pfam" id="PF02311">
    <property type="entry name" value="AraC_binding"/>
    <property type="match status" value="1"/>
</dbReference>
<dbReference type="InterPro" id="IPR018060">
    <property type="entry name" value="HTH_AraC"/>
</dbReference>
<evidence type="ECO:0000256" key="2">
    <source>
        <dbReference type="ARBA" id="ARBA00023015"/>
    </source>
</evidence>
<dbReference type="PROSITE" id="PS01124">
    <property type="entry name" value="HTH_ARAC_FAMILY_2"/>
    <property type="match status" value="1"/>
</dbReference>
<dbReference type="FunFam" id="1.10.10.60:FF:000132">
    <property type="entry name" value="AraC family transcriptional regulator"/>
    <property type="match status" value="1"/>
</dbReference>
<dbReference type="Proteomes" id="UP000239181">
    <property type="component" value="Unassembled WGS sequence"/>
</dbReference>
<protein>
    <submittedName>
        <fullName evidence="6">AraC family transcriptional regulator</fullName>
    </submittedName>
</protein>
<gene>
    <name evidence="6" type="ORF">CQW29_25870</name>
</gene>
<dbReference type="CDD" id="cd06124">
    <property type="entry name" value="cupin_NimR-like_N"/>
    <property type="match status" value="1"/>
</dbReference>
<comment type="caution">
    <text evidence="6">The sequence shown here is derived from an EMBL/GenBank/DDBJ whole genome shotgun (WGS) entry which is preliminary data.</text>
</comment>
<dbReference type="InterPro" id="IPR011051">
    <property type="entry name" value="RmlC_Cupin_sf"/>
</dbReference>
<dbReference type="Pfam" id="PF12833">
    <property type="entry name" value="HTH_18"/>
    <property type="match status" value="1"/>
</dbReference>
<proteinExistence type="predicted"/>
<organism evidence="6 7">
    <name type="scientific">Pantoea coffeiphila</name>
    <dbReference type="NCBI Taxonomy" id="1465635"/>
    <lineage>
        <taxon>Bacteria</taxon>
        <taxon>Pseudomonadati</taxon>
        <taxon>Pseudomonadota</taxon>
        <taxon>Gammaproteobacteria</taxon>
        <taxon>Enterobacterales</taxon>
        <taxon>Erwiniaceae</taxon>
        <taxon>Pantoea</taxon>
    </lineage>
</organism>
<dbReference type="EMBL" id="PDET01000030">
    <property type="protein sequence ID" value="PRD12529.1"/>
    <property type="molecule type" value="Genomic_DNA"/>
</dbReference>
<evidence type="ECO:0000313" key="7">
    <source>
        <dbReference type="Proteomes" id="UP000239181"/>
    </source>
</evidence>
<dbReference type="InterPro" id="IPR009057">
    <property type="entry name" value="Homeodomain-like_sf"/>
</dbReference>
<feature type="domain" description="HTH araC/xylS-type" evidence="5">
    <location>
        <begin position="169"/>
        <end position="266"/>
    </location>
</feature>
<keyword evidence="1" id="KW-0678">Repressor</keyword>
<dbReference type="InterPro" id="IPR014710">
    <property type="entry name" value="RmlC-like_jellyroll"/>
</dbReference>
<evidence type="ECO:0000313" key="6">
    <source>
        <dbReference type="EMBL" id="PRD12529.1"/>
    </source>
</evidence>
<dbReference type="OrthoDB" id="5949386at2"/>
<name>A0A2S9I415_9GAMM</name>
<evidence type="ECO:0000256" key="4">
    <source>
        <dbReference type="ARBA" id="ARBA00023163"/>
    </source>
</evidence>
<dbReference type="Gene3D" id="1.10.10.60">
    <property type="entry name" value="Homeodomain-like"/>
    <property type="match status" value="1"/>
</dbReference>
<dbReference type="GO" id="GO:0043565">
    <property type="term" value="F:sequence-specific DNA binding"/>
    <property type="evidence" value="ECO:0007669"/>
    <property type="project" value="InterPro"/>
</dbReference>
<dbReference type="SUPFAM" id="SSF51182">
    <property type="entry name" value="RmlC-like cupins"/>
    <property type="match status" value="1"/>
</dbReference>
<keyword evidence="3" id="KW-0238">DNA-binding</keyword>
<dbReference type="GO" id="GO:0003700">
    <property type="term" value="F:DNA-binding transcription factor activity"/>
    <property type="evidence" value="ECO:0007669"/>
    <property type="project" value="InterPro"/>
</dbReference>
<dbReference type="InterPro" id="IPR003313">
    <property type="entry name" value="AraC-bd"/>
</dbReference>
<accession>A0A2S9I415</accession>